<dbReference type="Proteomes" id="UP000465062">
    <property type="component" value="Chromosome"/>
</dbReference>
<feature type="domain" description="Glycosyltransferase 2-like" evidence="4">
    <location>
        <begin position="7"/>
        <end position="133"/>
    </location>
</feature>
<proteinExistence type="inferred from homology"/>
<dbReference type="AlphaFoldDB" id="A0A6I6UE81"/>
<evidence type="ECO:0000256" key="2">
    <source>
        <dbReference type="ARBA" id="ARBA00022676"/>
    </source>
</evidence>
<keyword evidence="2" id="KW-0328">Glycosyltransferase</keyword>
<organism evidence="5 6">
    <name type="scientific">Rossellomorea vietnamensis</name>
    <dbReference type="NCBI Taxonomy" id="218284"/>
    <lineage>
        <taxon>Bacteria</taxon>
        <taxon>Bacillati</taxon>
        <taxon>Bacillota</taxon>
        <taxon>Bacilli</taxon>
        <taxon>Bacillales</taxon>
        <taxon>Bacillaceae</taxon>
        <taxon>Rossellomorea</taxon>
    </lineage>
</organism>
<dbReference type="RefSeq" id="WP_159360996.1">
    <property type="nucleotide sequence ID" value="NZ_CP047394.1"/>
</dbReference>
<dbReference type="CDD" id="cd00761">
    <property type="entry name" value="Glyco_tranf_GTA_type"/>
    <property type="match status" value="1"/>
</dbReference>
<dbReference type="SUPFAM" id="SSF53448">
    <property type="entry name" value="Nucleotide-diphospho-sugar transferases"/>
    <property type="match status" value="1"/>
</dbReference>
<dbReference type="EMBL" id="CP047394">
    <property type="protein sequence ID" value="QHE59837.1"/>
    <property type="molecule type" value="Genomic_DNA"/>
</dbReference>
<accession>A0A6I6UE81</accession>
<evidence type="ECO:0000256" key="1">
    <source>
        <dbReference type="ARBA" id="ARBA00006739"/>
    </source>
</evidence>
<evidence type="ECO:0000256" key="3">
    <source>
        <dbReference type="ARBA" id="ARBA00022679"/>
    </source>
</evidence>
<evidence type="ECO:0000259" key="4">
    <source>
        <dbReference type="Pfam" id="PF00535"/>
    </source>
</evidence>
<name>A0A6I6UE81_9BACI</name>
<evidence type="ECO:0000313" key="5">
    <source>
        <dbReference type="EMBL" id="QHE59837.1"/>
    </source>
</evidence>
<protein>
    <submittedName>
        <fullName evidence="5">Glycosyltransferase</fullName>
    </submittedName>
</protein>
<dbReference type="InterPro" id="IPR029044">
    <property type="entry name" value="Nucleotide-diphossugar_trans"/>
</dbReference>
<dbReference type="KEGG" id="bvq:FHE72_01340"/>
<comment type="similarity">
    <text evidence="1">Belongs to the glycosyltransferase 2 family.</text>
</comment>
<dbReference type="GO" id="GO:0016757">
    <property type="term" value="F:glycosyltransferase activity"/>
    <property type="evidence" value="ECO:0007669"/>
    <property type="project" value="UniProtKB-KW"/>
</dbReference>
<dbReference type="PANTHER" id="PTHR22916:SF51">
    <property type="entry name" value="GLYCOSYLTRANSFERASE EPSH-RELATED"/>
    <property type="match status" value="1"/>
</dbReference>
<reference evidence="5 6" key="1">
    <citation type="submission" date="2019-06" db="EMBL/GenBank/DDBJ databases">
        <title>An operon consisting of a P-type ATPase gene and a transcriptional regular gene given the different cadmium resistance in Bacillus vietamensis 151-6 and Bacillus marisflavi 151-25.</title>
        <authorList>
            <person name="Yu X."/>
        </authorList>
    </citation>
    <scope>NUCLEOTIDE SEQUENCE [LARGE SCALE GENOMIC DNA]</scope>
    <source>
        <strain evidence="5 6">151-6</strain>
    </source>
</reference>
<evidence type="ECO:0000313" key="6">
    <source>
        <dbReference type="Proteomes" id="UP000465062"/>
    </source>
</evidence>
<keyword evidence="3 5" id="KW-0808">Transferase</keyword>
<dbReference type="Pfam" id="PF00535">
    <property type="entry name" value="Glycos_transf_2"/>
    <property type="match status" value="1"/>
</dbReference>
<sequence>MHHSIVSVVVPIYKVEKYIHRCINSILHQTYPYLEIILVNDGSPDRCGEIAEEYKHKDSRIIVLHKENGGLSDARNAGMKEARGEYTVFVDSDDWLEPTMIEDMLHCRHEHQADLVQSAFYYAYDDKLLFDSNNYSNNGSKLLLDNQEAMYELIKNDKVKNFAWGKLYRSEMIKDIPFKKGVLFEDVFWAHQVMKRVKTFVLLHKPLCHYYQRSDSIVATYSTRNLDILTGLKERLEFVKKHYPHYQDEVYRSILQNSLMHYTLLFRNRRIDKGAIRRKEINEYIQANNDSFKKAVEGISDLKKEYKLFCIHPSVLIGYRGIKKIRNKLEHTDIKLKEVELFIGDFNGRI</sequence>
<dbReference type="Gene3D" id="3.90.550.10">
    <property type="entry name" value="Spore Coat Polysaccharide Biosynthesis Protein SpsA, Chain A"/>
    <property type="match status" value="1"/>
</dbReference>
<gene>
    <name evidence="5" type="ORF">FHE72_01340</name>
</gene>
<dbReference type="PANTHER" id="PTHR22916">
    <property type="entry name" value="GLYCOSYLTRANSFERASE"/>
    <property type="match status" value="1"/>
</dbReference>
<dbReference type="InterPro" id="IPR001173">
    <property type="entry name" value="Glyco_trans_2-like"/>
</dbReference>